<protein>
    <submittedName>
        <fullName evidence="2">Uncharacterized protein</fullName>
    </submittedName>
</protein>
<dbReference type="EMBL" id="MU032350">
    <property type="protein sequence ID" value="KAF3762172.1"/>
    <property type="molecule type" value="Genomic_DNA"/>
</dbReference>
<reference evidence="2" key="1">
    <citation type="journal article" date="2020" name="Phytopathology">
        <title>Genome sequence of the chestnut blight fungus Cryphonectria parasitica EP155: A fundamental resource for an archetypical invasive plant pathogen.</title>
        <authorList>
            <person name="Crouch J.A."/>
            <person name="Dawe A."/>
            <person name="Aerts A."/>
            <person name="Barry K."/>
            <person name="Churchill A.C.L."/>
            <person name="Grimwood J."/>
            <person name="Hillman B."/>
            <person name="Milgroom M.G."/>
            <person name="Pangilinan J."/>
            <person name="Smith M."/>
            <person name="Salamov A."/>
            <person name="Schmutz J."/>
            <person name="Yadav J."/>
            <person name="Grigoriev I.V."/>
            <person name="Nuss D."/>
        </authorList>
    </citation>
    <scope>NUCLEOTIDE SEQUENCE</scope>
    <source>
        <strain evidence="2">EP155</strain>
    </source>
</reference>
<feature type="region of interest" description="Disordered" evidence="1">
    <location>
        <begin position="46"/>
        <end position="77"/>
    </location>
</feature>
<evidence type="ECO:0000256" key="1">
    <source>
        <dbReference type="SAM" id="MobiDB-lite"/>
    </source>
</evidence>
<dbReference type="AlphaFoldDB" id="A0A9P4XVQ9"/>
<feature type="region of interest" description="Disordered" evidence="1">
    <location>
        <begin position="1"/>
        <end position="22"/>
    </location>
</feature>
<comment type="caution">
    <text evidence="2">The sequence shown here is derived from an EMBL/GenBank/DDBJ whole genome shotgun (WGS) entry which is preliminary data.</text>
</comment>
<name>A0A9P4XVQ9_CRYP1</name>
<dbReference type="Proteomes" id="UP000803844">
    <property type="component" value="Unassembled WGS sequence"/>
</dbReference>
<keyword evidence="3" id="KW-1185">Reference proteome</keyword>
<proteinExistence type="predicted"/>
<sequence length="130" mass="14554">MPQKDSPMLVNSLESVAERTKEPMKLSESKIWNGTNGLGAWYPSKKTGAAVRTQPERSMQRMREKSQPARQNERRSGLHKVDGICLLNPILYLKVEQAFGRACIYVRGQLIGVRLTCAVVIAAVVEERSL</sequence>
<evidence type="ECO:0000313" key="3">
    <source>
        <dbReference type="Proteomes" id="UP000803844"/>
    </source>
</evidence>
<organism evidence="2 3">
    <name type="scientific">Cryphonectria parasitica (strain ATCC 38755 / EP155)</name>
    <dbReference type="NCBI Taxonomy" id="660469"/>
    <lineage>
        <taxon>Eukaryota</taxon>
        <taxon>Fungi</taxon>
        <taxon>Dikarya</taxon>
        <taxon>Ascomycota</taxon>
        <taxon>Pezizomycotina</taxon>
        <taxon>Sordariomycetes</taxon>
        <taxon>Sordariomycetidae</taxon>
        <taxon>Diaporthales</taxon>
        <taxon>Cryphonectriaceae</taxon>
        <taxon>Cryphonectria-Endothia species complex</taxon>
        <taxon>Cryphonectria</taxon>
    </lineage>
</organism>
<feature type="compositionally biased region" description="Basic and acidic residues" evidence="1">
    <location>
        <begin position="54"/>
        <end position="77"/>
    </location>
</feature>
<evidence type="ECO:0000313" key="2">
    <source>
        <dbReference type="EMBL" id="KAF3762172.1"/>
    </source>
</evidence>
<gene>
    <name evidence="2" type="ORF">M406DRAFT_332560</name>
</gene>
<dbReference type="RefSeq" id="XP_040773151.1">
    <property type="nucleotide sequence ID" value="XM_040920757.1"/>
</dbReference>
<dbReference type="GeneID" id="63837886"/>
<accession>A0A9P4XVQ9</accession>